<accession>A0AA88SR44</accession>
<evidence type="ECO:0000313" key="2">
    <source>
        <dbReference type="EMBL" id="KAK2845127.1"/>
    </source>
</evidence>
<organism evidence="2 3">
    <name type="scientific">Channa striata</name>
    <name type="common">Snakehead murrel</name>
    <name type="synonym">Ophicephalus striatus</name>
    <dbReference type="NCBI Taxonomy" id="64152"/>
    <lineage>
        <taxon>Eukaryota</taxon>
        <taxon>Metazoa</taxon>
        <taxon>Chordata</taxon>
        <taxon>Craniata</taxon>
        <taxon>Vertebrata</taxon>
        <taxon>Euteleostomi</taxon>
        <taxon>Actinopterygii</taxon>
        <taxon>Neopterygii</taxon>
        <taxon>Teleostei</taxon>
        <taxon>Neoteleostei</taxon>
        <taxon>Acanthomorphata</taxon>
        <taxon>Anabantaria</taxon>
        <taxon>Anabantiformes</taxon>
        <taxon>Channoidei</taxon>
        <taxon>Channidae</taxon>
        <taxon>Channa</taxon>
    </lineage>
</organism>
<dbReference type="Proteomes" id="UP001187415">
    <property type="component" value="Unassembled WGS sequence"/>
</dbReference>
<reference evidence="2" key="1">
    <citation type="submission" date="2023-07" db="EMBL/GenBank/DDBJ databases">
        <title>Chromosome-level Genome Assembly of Striped Snakehead (Channa striata).</title>
        <authorList>
            <person name="Liu H."/>
        </authorList>
    </citation>
    <scope>NUCLEOTIDE SEQUENCE</scope>
    <source>
        <strain evidence="2">Gz</strain>
        <tissue evidence="2">Muscle</tissue>
    </source>
</reference>
<keyword evidence="3" id="KW-1185">Reference proteome</keyword>
<proteinExistence type="predicted"/>
<gene>
    <name evidence="2" type="ORF">Q5P01_011786</name>
</gene>
<evidence type="ECO:0000256" key="1">
    <source>
        <dbReference type="SAM" id="MobiDB-lite"/>
    </source>
</evidence>
<dbReference type="EMBL" id="JAUPFM010000008">
    <property type="protein sequence ID" value="KAK2845127.1"/>
    <property type="molecule type" value="Genomic_DNA"/>
</dbReference>
<protein>
    <submittedName>
        <fullName evidence="2">Uncharacterized protein</fullName>
    </submittedName>
</protein>
<comment type="caution">
    <text evidence="2">The sequence shown here is derived from an EMBL/GenBank/DDBJ whole genome shotgun (WGS) entry which is preliminary data.</text>
</comment>
<name>A0AA88SR44_CHASR</name>
<evidence type="ECO:0000313" key="3">
    <source>
        <dbReference type="Proteomes" id="UP001187415"/>
    </source>
</evidence>
<sequence length="198" mass="22143">MDWRETLPRQNADGRVKLAKEGEEKEGGTRPPLAHGRHLAPVARAEPDDNPISHHVFGFSCRPASEKTMGLCIAFTLLVDGSRFTATSRPDCVVAGKREVSSERQRIMDPVPAHAARLHNQPLCWEGDLPRAQRDSGRFKSFYSEALWRFIQQGVITPKRGTGTHWLPDDLSCAAGRRHEKDNFHFKLSHIGCARSGL</sequence>
<dbReference type="AlphaFoldDB" id="A0AA88SR44"/>
<feature type="region of interest" description="Disordered" evidence="1">
    <location>
        <begin position="1"/>
        <end position="37"/>
    </location>
</feature>
<feature type="compositionally biased region" description="Basic and acidic residues" evidence="1">
    <location>
        <begin position="1"/>
        <end position="28"/>
    </location>
</feature>